<evidence type="ECO:0000313" key="1">
    <source>
        <dbReference type="EMBL" id="MBB3998458.1"/>
    </source>
</evidence>
<sequence>MARPDAPGLSVDERSALYLLSMAHALLKRDHPAVAAMIDYAMLDVAVGQPD</sequence>
<organism evidence="1 2">
    <name type="scientific">Aureimonas pseudogalii</name>
    <dbReference type="NCBI Taxonomy" id="1744844"/>
    <lineage>
        <taxon>Bacteria</taxon>
        <taxon>Pseudomonadati</taxon>
        <taxon>Pseudomonadota</taxon>
        <taxon>Alphaproteobacteria</taxon>
        <taxon>Hyphomicrobiales</taxon>
        <taxon>Aurantimonadaceae</taxon>
        <taxon>Aureimonas</taxon>
    </lineage>
</organism>
<evidence type="ECO:0000313" key="2">
    <source>
        <dbReference type="Proteomes" id="UP000542776"/>
    </source>
</evidence>
<keyword evidence="2" id="KW-1185">Reference proteome</keyword>
<gene>
    <name evidence="1" type="ORF">GGR04_002299</name>
</gene>
<dbReference type="EMBL" id="JACIEK010000005">
    <property type="protein sequence ID" value="MBB3998458.1"/>
    <property type="molecule type" value="Genomic_DNA"/>
</dbReference>
<name>A0A7W6EHB3_9HYPH</name>
<dbReference type="RefSeq" id="WP_183200005.1">
    <property type="nucleotide sequence ID" value="NZ_JACIEK010000005.1"/>
</dbReference>
<protein>
    <submittedName>
        <fullName evidence="1">Uncharacterized protein</fullName>
    </submittedName>
</protein>
<reference evidence="1 2" key="1">
    <citation type="submission" date="2020-08" db="EMBL/GenBank/DDBJ databases">
        <title>Genomic Encyclopedia of Type Strains, Phase IV (KMG-IV): sequencing the most valuable type-strain genomes for metagenomic binning, comparative biology and taxonomic classification.</title>
        <authorList>
            <person name="Goeker M."/>
        </authorList>
    </citation>
    <scope>NUCLEOTIDE SEQUENCE [LARGE SCALE GENOMIC DNA]</scope>
    <source>
        <strain evidence="1 2">DSM 102238</strain>
    </source>
</reference>
<dbReference type="Proteomes" id="UP000542776">
    <property type="component" value="Unassembled WGS sequence"/>
</dbReference>
<proteinExistence type="predicted"/>
<accession>A0A7W6EHB3</accession>
<comment type="caution">
    <text evidence="1">The sequence shown here is derived from an EMBL/GenBank/DDBJ whole genome shotgun (WGS) entry which is preliminary data.</text>
</comment>
<dbReference type="AlphaFoldDB" id="A0A7W6EHB3"/>